<dbReference type="RefSeq" id="XP_022944869.1">
    <property type="nucleotide sequence ID" value="XM_023089101.1"/>
</dbReference>
<keyword evidence="1" id="KW-0677">Repeat</keyword>
<accession>A0A6J1FZC9</accession>
<name>A0A6J1FZC9_CUCMO</name>
<evidence type="ECO:0000313" key="3">
    <source>
        <dbReference type="Proteomes" id="UP000504609"/>
    </source>
</evidence>
<dbReference type="GeneID" id="111449269"/>
<proteinExistence type="predicted"/>
<evidence type="ECO:0000256" key="1">
    <source>
        <dbReference type="ARBA" id="ARBA00022737"/>
    </source>
</evidence>
<dbReference type="Proteomes" id="UP000504609">
    <property type="component" value="Unplaced"/>
</dbReference>
<dbReference type="AlphaFoldDB" id="A0A6J1FZC9"/>
<sequence>MFIIRCTIQSWKSSMQTTILLFFLLDLCLKLNLEMRKGKNMENRSFSEVVSEIIASIDELVSLSRNSESEKEMFIELALVLERIPPVFCDLRDDYKVMDTPLIRKAVESLEKEIVRAKCLIKVRNEKRRHVEAIAHDLGRSLGLVLFATVEVSTQFKMKIGELHKELMNMKFNESCSPTSTLTSTWTSTSSRTTEFVCDLRVEEIEEERISINVCDIALHLKYGNDDEFKLAVVGLKELMQSKNVDDGWLNEEGIVSILLKRLGSNKSVDQSIIIQVLRYLVWNSPASKEMMADMGPLSTLVKSLAGEEEERREAVGLLLDLCDLVNVRRRLGRVQGCIVMLVAILKGDDPIASYDARKLLDVLSGNTQNVLYMAEADYFRPMVQLLKEGSDMNKILMATGLSRMVQTEQSRASLGEEGAIEPVVQMFRTEKLEAKLSALNALHSLSGLKENVQRLINSGIVNSLLQLLFSVTSVLMTLREPAAAILARIAESELILVNHDMALQMLSLLNLSSPVIQNYLLQALNSIAAHPSGLEVRKKMVDSGAIQLLCPFLMENNTKIKNGALKLLYSLSKDAPEELEESHISVILSIISSTNCESERVFAVGILSNVPATQKKITDMLRKANLVPILISIMNTGLANSDISTSFLSESVAALLVRFTNPFDRKLQLHSAEQGVIPLLVKLLSSASTIAQKNAATSLAQLSQNSLSLSKAKSSRWLCVPPSKDSLCEVHGRQCFTKSTFCLVKANAIPPMIQILEGGERDVDEAVLGALTTLLEDEICDNGSKYLVKMSGVQGFLKALGSCHIGAQQKALWILERIFRIEEHRIKYGETTWSVLVDLAHKGDSSLKPAIAKLLVRLELFQFQD</sequence>
<dbReference type="InterPro" id="IPR052608">
    <property type="entry name" value="U-box_domain_protein"/>
</dbReference>
<reference evidence="4" key="1">
    <citation type="submission" date="2025-08" db="UniProtKB">
        <authorList>
            <consortium name="RefSeq"/>
        </authorList>
    </citation>
    <scope>IDENTIFICATION</scope>
    <source>
        <tissue evidence="4">Young leaves</tissue>
    </source>
</reference>
<dbReference type="Gene3D" id="1.25.10.10">
    <property type="entry name" value="Leucine-rich Repeat Variant"/>
    <property type="match status" value="3"/>
</dbReference>
<dbReference type="SMART" id="SM00185">
    <property type="entry name" value="ARM"/>
    <property type="match status" value="9"/>
</dbReference>
<keyword evidence="2" id="KW-0732">Signal</keyword>
<protein>
    <submittedName>
        <fullName evidence="4">U-box domain-containing protein 44-like isoform X1</fullName>
    </submittedName>
</protein>
<gene>
    <name evidence="4" type="primary">LOC111449269</name>
</gene>
<dbReference type="PANTHER" id="PTHR45958:SF12">
    <property type="entry name" value="OS01G0948500 PROTEIN"/>
    <property type="match status" value="1"/>
</dbReference>
<evidence type="ECO:0000256" key="2">
    <source>
        <dbReference type="SAM" id="SignalP"/>
    </source>
</evidence>
<dbReference type="Pfam" id="PF00514">
    <property type="entry name" value="Arm"/>
    <property type="match status" value="1"/>
</dbReference>
<feature type="signal peptide" evidence="2">
    <location>
        <begin position="1"/>
        <end position="30"/>
    </location>
</feature>
<dbReference type="InterPro" id="IPR000225">
    <property type="entry name" value="Armadillo"/>
</dbReference>
<keyword evidence="3" id="KW-1185">Reference proteome</keyword>
<dbReference type="InterPro" id="IPR016024">
    <property type="entry name" value="ARM-type_fold"/>
</dbReference>
<dbReference type="KEGG" id="cmos:111449269"/>
<evidence type="ECO:0000313" key="4">
    <source>
        <dbReference type="RefSeq" id="XP_022944869.1"/>
    </source>
</evidence>
<dbReference type="PANTHER" id="PTHR45958">
    <property type="entry name" value="RING-TYPE E3 UBIQUITIN TRANSFERASE"/>
    <property type="match status" value="1"/>
</dbReference>
<organism evidence="3 4">
    <name type="scientific">Cucurbita moschata</name>
    <name type="common">Winter crookneck squash</name>
    <name type="synonym">Cucurbita pepo var. moschata</name>
    <dbReference type="NCBI Taxonomy" id="3662"/>
    <lineage>
        <taxon>Eukaryota</taxon>
        <taxon>Viridiplantae</taxon>
        <taxon>Streptophyta</taxon>
        <taxon>Embryophyta</taxon>
        <taxon>Tracheophyta</taxon>
        <taxon>Spermatophyta</taxon>
        <taxon>Magnoliopsida</taxon>
        <taxon>eudicotyledons</taxon>
        <taxon>Gunneridae</taxon>
        <taxon>Pentapetalae</taxon>
        <taxon>rosids</taxon>
        <taxon>fabids</taxon>
        <taxon>Cucurbitales</taxon>
        <taxon>Cucurbitaceae</taxon>
        <taxon>Cucurbiteae</taxon>
        <taxon>Cucurbita</taxon>
    </lineage>
</organism>
<dbReference type="InterPro" id="IPR011989">
    <property type="entry name" value="ARM-like"/>
</dbReference>
<feature type="chain" id="PRO_5026828739" evidence="2">
    <location>
        <begin position="31"/>
        <end position="866"/>
    </location>
</feature>
<dbReference type="SUPFAM" id="SSF48371">
    <property type="entry name" value="ARM repeat"/>
    <property type="match status" value="3"/>
</dbReference>